<keyword evidence="2" id="KW-1133">Transmembrane helix</keyword>
<keyword evidence="4" id="KW-0808">Transferase</keyword>
<keyword evidence="4" id="KW-0418">Kinase</keyword>
<evidence type="ECO:0000256" key="1">
    <source>
        <dbReference type="SAM" id="Coils"/>
    </source>
</evidence>
<evidence type="ECO:0000313" key="5">
    <source>
        <dbReference type="Proteomes" id="UP000199440"/>
    </source>
</evidence>
<dbReference type="Pfam" id="PF06580">
    <property type="entry name" value="His_kinase"/>
    <property type="match status" value="1"/>
</dbReference>
<proteinExistence type="predicted"/>
<gene>
    <name evidence="4" type="ORF">SAMN04488514_103320</name>
</gene>
<dbReference type="RefSeq" id="WP_089887873.1">
    <property type="nucleotide sequence ID" value="NZ_FNGV01000003.1"/>
</dbReference>
<keyword evidence="2" id="KW-0812">Transmembrane</keyword>
<dbReference type="OrthoDB" id="9809908at2"/>
<dbReference type="EMBL" id="FNGV01000003">
    <property type="protein sequence ID" value="SDL89816.1"/>
    <property type="molecule type" value="Genomic_DNA"/>
</dbReference>
<dbReference type="InterPro" id="IPR010559">
    <property type="entry name" value="Sig_transdc_His_kin_internal"/>
</dbReference>
<sequence>MVVAKQVAQSQLVKISLLISILVSLPKTIYIYNMISSGDMDFSIERIMDFLVRLLFFFAFSWLILQLNANWAYITSKFARLPHTVLLLLANIVVLISGLALLEYLHPILVGTPLSKQEKGFLFFICAIVLIILFFIARILRMQIIQHDNMIENERLKQENLQNELAALKNQIDPHFLFNSLNTLTSLVRENERASQFVKKLSFMYRYILQSSDKDLVTVKDELKFLDSYTHLISTRYRDRFIIDVDIEAKYLTAEIPPLALQLLVENAVKHNEISETNPLKVSIYAKENSIFVENQIRPRTTLAEGTKNGLLNLKKRYFLISRQEITVRRENSTFSVELPLNATS</sequence>
<accession>A0A1G9NTA9</accession>
<dbReference type="PANTHER" id="PTHR34220:SF7">
    <property type="entry name" value="SENSOR HISTIDINE KINASE YPDA"/>
    <property type="match status" value="1"/>
</dbReference>
<dbReference type="GO" id="GO:0000155">
    <property type="term" value="F:phosphorelay sensor kinase activity"/>
    <property type="evidence" value="ECO:0007669"/>
    <property type="project" value="InterPro"/>
</dbReference>
<dbReference type="InterPro" id="IPR050640">
    <property type="entry name" value="Bact_2-comp_sensor_kinase"/>
</dbReference>
<feature type="transmembrane region" description="Helical" evidence="2">
    <location>
        <begin position="85"/>
        <end position="109"/>
    </location>
</feature>
<feature type="domain" description="Signal transduction histidine kinase internal region" evidence="3">
    <location>
        <begin position="164"/>
        <end position="241"/>
    </location>
</feature>
<feature type="coiled-coil region" evidence="1">
    <location>
        <begin position="144"/>
        <end position="171"/>
    </location>
</feature>
<evidence type="ECO:0000256" key="2">
    <source>
        <dbReference type="SAM" id="Phobius"/>
    </source>
</evidence>
<feature type="transmembrane region" description="Helical" evidence="2">
    <location>
        <begin position="12"/>
        <end position="32"/>
    </location>
</feature>
<feature type="transmembrane region" description="Helical" evidence="2">
    <location>
        <begin position="52"/>
        <end position="73"/>
    </location>
</feature>
<protein>
    <submittedName>
        <fullName evidence="4">Histidine kinase</fullName>
    </submittedName>
</protein>
<dbReference type="STRING" id="192904.SAMN04488514_103320"/>
<keyword evidence="2" id="KW-0472">Membrane</keyword>
<name>A0A1G9NTA9_9FLAO</name>
<evidence type="ECO:0000259" key="3">
    <source>
        <dbReference type="Pfam" id="PF06580"/>
    </source>
</evidence>
<dbReference type="GO" id="GO:0016020">
    <property type="term" value="C:membrane"/>
    <property type="evidence" value="ECO:0007669"/>
    <property type="project" value="InterPro"/>
</dbReference>
<dbReference type="Proteomes" id="UP000199440">
    <property type="component" value="Unassembled WGS sequence"/>
</dbReference>
<dbReference type="AlphaFoldDB" id="A0A1G9NTA9"/>
<keyword evidence="1" id="KW-0175">Coiled coil</keyword>
<feature type="transmembrane region" description="Helical" evidence="2">
    <location>
        <begin position="121"/>
        <end position="140"/>
    </location>
</feature>
<dbReference type="PANTHER" id="PTHR34220">
    <property type="entry name" value="SENSOR HISTIDINE KINASE YPDA"/>
    <property type="match status" value="1"/>
</dbReference>
<keyword evidence="5" id="KW-1185">Reference proteome</keyword>
<organism evidence="4 5">
    <name type="scientific">Kriegella aquimaris</name>
    <dbReference type="NCBI Taxonomy" id="192904"/>
    <lineage>
        <taxon>Bacteria</taxon>
        <taxon>Pseudomonadati</taxon>
        <taxon>Bacteroidota</taxon>
        <taxon>Flavobacteriia</taxon>
        <taxon>Flavobacteriales</taxon>
        <taxon>Flavobacteriaceae</taxon>
        <taxon>Kriegella</taxon>
    </lineage>
</organism>
<reference evidence="4 5" key="1">
    <citation type="submission" date="2016-10" db="EMBL/GenBank/DDBJ databases">
        <authorList>
            <person name="de Groot N.N."/>
        </authorList>
    </citation>
    <scope>NUCLEOTIDE SEQUENCE [LARGE SCALE GENOMIC DNA]</scope>
    <source>
        <strain evidence="4 5">DSM 19886</strain>
    </source>
</reference>
<evidence type="ECO:0000313" key="4">
    <source>
        <dbReference type="EMBL" id="SDL89816.1"/>
    </source>
</evidence>